<gene>
    <name evidence="2" type="ORF">V1264_007049</name>
</gene>
<feature type="compositionally biased region" description="Acidic residues" evidence="1">
    <location>
        <begin position="131"/>
        <end position="143"/>
    </location>
</feature>
<evidence type="ECO:0000313" key="3">
    <source>
        <dbReference type="Proteomes" id="UP001374579"/>
    </source>
</evidence>
<sequence>MSCLSKLLLVNCLSEDDVPEKSDVTLTSSDEALGCTPVTSSFVRMLEKNIPKGVLQKIIGNKGGDMDPRLLGRAMEDNPELGRQLRLAWEMHQQDKQDGFTKTTVLVTMKTDDIVRKAKALAEKQIHTPGDSEEEEKAAEEWDSSLYEENNSARASIAGDKFRTAYLRRKIKEVQRKREQTRADLLYRSAKPGQVPPSSERVQGKAAKKKPDKFYLDELQNKYQGLDPQEASKKVCSMGYQVLFVSRLRRRSRSMCEMRESEKQKLSASLRRTSVAMATPSAVTRFAMEDGEHSAGRCGSAETGASRRRSSGESQSRLAAGHTSIRKDAPVTLRALTMPSATSRVDG</sequence>
<evidence type="ECO:0000256" key="1">
    <source>
        <dbReference type="SAM" id="MobiDB-lite"/>
    </source>
</evidence>
<dbReference type="EMBL" id="JBAMIC010000019">
    <property type="protein sequence ID" value="KAK7093262.1"/>
    <property type="molecule type" value="Genomic_DNA"/>
</dbReference>
<reference evidence="2 3" key="1">
    <citation type="submission" date="2024-02" db="EMBL/GenBank/DDBJ databases">
        <title>Chromosome-scale genome assembly of the rough periwinkle Littorina saxatilis.</title>
        <authorList>
            <person name="De Jode A."/>
            <person name="Faria R."/>
            <person name="Formenti G."/>
            <person name="Sims Y."/>
            <person name="Smith T.P."/>
            <person name="Tracey A."/>
            <person name="Wood J.M.D."/>
            <person name="Zagrodzka Z.B."/>
            <person name="Johannesson K."/>
            <person name="Butlin R.K."/>
            <person name="Leder E.H."/>
        </authorList>
    </citation>
    <scope>NUCLEOTIDE SEQUENCE [LARGE SCALE GENOMIC DNA]</scope>
    <source>
        <strain evidence="2">Snail1</strain>
        <tissue evidence="2">Muscle</tissue>
    </source>
</reference>
<evidence type="ECO:0000313" key="2">
    <source>
        <dbReference type="EMBL" id="KAK7093262.1"/>
    </source>
</evidence>
<organism evidence="2 3">
    <name type="scientific">Littorina saxatilis</name>
    <dbReference type="NCBI Taxonomy" id="31220"/>
    <lineage>
        <taxon>Eukaryota</taxon>
        <taxon>Metazoa</taxon>
        <taxon>Spiralia</taxon>
        <taxon>Lophotrochozoa</taxon>
        <taxon>Mollusca</taxon>
        <taxon>Gastropoda</taxon>
        <taxon>Caenogastropoda</taxon>
        <taxon>Littorinimorpha</taxon>
        <taxon>Littorinoidea</taxon>
        <taxon>Littorinidae</taxon>
        <taxon>Littorina</taxon>
    </lineage>
</organism>
<feature type="region of interest" description="Disordered" evidence="1">
    <location>
        <begin position="190"/>
        <end position="209"/>
    </location>
</feature>
<dbReference type="Proteomes" id="UP001374579">
    <property type="component" value="Unassembled WGS sequence"/>
</dbReference>
<protein>
    <submittedName>
        <fullName evidence="2">Uncharacterized protein</fullName>
    </submittedName>
</protein>
<proteinExistence type="predicted"/>
<feature type="region of interest" description="Disordered" evidence="1">
    <location>
        <begin position="124"/>
        <end position="145"/>
    </location>
</feature>
<comment type="caution">
    <text evidence="2">The sequence shown here is derived from an EMBL/GenBank/DDBJ whole genome shotgun (WGS) entry which is preliminary data.</text>
</comment>
<dbReference type="AlphaFoldDB" id="A0AAN9AU66"/>
<feature type="region of interest" description="Disordered" evidence="1">
    <location>
        <begin position="290"/>
        <end position="347"/>
    </location>
</feature>
<keyword evidence="3" id="KW-1185">Reference proteome</keyword>
<name>A0AAN9AU66_9CAEN</name>
<accession>A0AAN9AU66</accession>